<evidence type="ECO:0000313" key="1">
    <source>
        <dbReference type="EMBL" id="GAA3904829.1"/>
    </source>
</evidence>
<name>A0ABP7LRK4_9SPHN</name>
<dbReference type="EMBL" id="BAABBM010000001">
    <property type="protein sequence ID" value="GAA3904829.1"/>
    <property type="molecule type" value="Genomic_DNA"/>
</dbReference>
<keyword evidence="2" id="KW-1185">Reference proteome</keyword>
<organism evidence="1 2">
    <name type="scientific">Sphingomonas limnosediminicola</name>
    <dbReference type="NCBI Taxonomy" id="940133"/>
    <lineage>
        <taxon>Bacteria</taxon>
        <taxon>Pseudomonadati</taxon>
        <taxon>Pseudomonadota</taxon>
        <taxon>Alphaproteobacteria</taxon>
        <taxon>Sphingomonadales</taxon>
        <taxon>Sphingomonadaceae</taxon>
        <taxon>Sphingomonas</taxon>
    </lineage>
</organism>
<protein>
    <submittedName>
        <fullName evidence="1">Uncharacterized protein</fullName>
    </submittedName>
</protein>
<accession>A0ABP7LRK4</accession>
<gene>
    <name evidence="1" type="ORF">GCM10022276_24300</name>
</gene>
<proteinExistence type="predicted"/>
<reference evidence="2" key="1">
    <citation type="journal article" date="2019" name="Int. J. Syst. Evol. Microbiol.">
        <title>The Global Catalogue of Microorganisms (GCM) 10K type strain sequencing project: providing services to taxonomists for standard genome sequencing and annotation.</title>
        <authorList>
            <consortium name="The Broad Institute Genomics Platform"/>
            <consortium name="The Broad Institute Genome Sequencing Center for Infectious Disease"/>
            <person name="Wu L."/>
            <person name="Ma J."/>
        </authorList>
    </citation>
    <scope>NUCLEOTIDE SEQUENCE [LARGE SCALE GENOMIC DNA]</scope>
    <source>
        <strain evidence="2">JCM 17543</strain>
    </source>
</reference>
<dbReference type="RefSeq" id="WP_344699966.1">
    <property type="nucleotide sequence ID" value="NZ_BAABBM010000001.1"/>
</dbReference>
<dbReference type="Proteomes" id="UP001500827">
    <property type="component" value="Unassembled WGS sequence"/>
</dbReference>
<comment type="caution">
    <text evidence="1">The sequence shown here is derived from an EMBL/GenBank/DDBJ whole genome shotgun (WGS) entry which is preliminary data.</text>
</comment>
<evidence type="ECO:0000313" key="2">
    <source>
        <dbReference type="Proteomes" id="UP001500827"/>
    </source>
</evidence>
<sequence>MTRSKAASEWSAIIFDASKLWADAGMVVALRSWRVMAGGPAADLEMKRMVSEKTEAGLELAGALAGGGVTSTEAAARKALTIYGKRVRANRKRLT</sequence>